<sequence length="279" mass="29392">MYIFALSLLLLLVSTTTSLTDDADEPQSIDHLPSYIALRGCAQSCFWSTAPGLFRSDLVASYLSCSQTNILSGALEACWCRSDYQTYVVDYLSTCVSNMCISSPGNFEVDIERATLLYRGYCESVVSKEMIVTDAAGGATATGIGTGIGINGPSSTVTSAAKTSPAASVPPVTSPPTVTTTGTTLPSSSSGVSPMGSNTGNGNTGGGLSPGQIIGISIGVCAVSITIWWGWRNRWFQRCVYLLGRIRRRPRVEGVVGGQEEEGIYTGDGVLVDVRPREV</sequence>
<evidence type="ECO:0000256" key="1">
    <source>
        <dbReference type="SAM" id="MobiDB-lite"/>
    </source>
</evidence>
<proteinExistence type="predicted"/>
<dbReference type="Proteomes" id="UP001365542">
    <property type="component" value="Unassembled WGS sequence"/>
</dbReference>
<keyword evidence="5" id="KW-1185">Reference proteome</keyword>
<evidence type="ECO:0000313" key="5">
    <source>
        <dbReference type="Proteomes" id="UP001365542"/>
    </source>
</evidence>
<protein>
    <recommendedName>
        <fullName evidence="6">Extracellular membrane protein CFEM domain-containing protein</fullName>
    </recommendedName>
</protein>
<keyword evidence="3" id="KW-0732">Signal</keyword>
<feature type="signal peptide" evidence="3">
    <location>
        <begin position="1"/>
        <end position="18"/>
    </location>
</feature>
<gene>
    <name evidence="4" type="ORF">TWF694_001828</name>
</gene>
<comment type="caution">
    <text evidence="4">The sequence shown here is derived from an EMBL/GenBank/DDBJ whole genome shotgun (WGS) entry which is preliminary data.</text>
</comment>
<organism evidence="4 5">
    <name type="scientific">Orbilia ellipsospora</name>
    <dbReference type="NCBI Taxonomy" id="2528407"/>
    <lineage>
        <taxon>Eukaryota</taxon>
        <taxon>Fungi</taxon>
        <taxon>Dikarya</taxon>
        <taxon>Ascomycota</taxon>
        <taxon>Pezizomycotina</taxon>
        <taxon>Orbiliomycetes</taxon>
        <taxon>Orbiliales</taxon>
        <taxon>Orbiliaceae</taxon>
        <taxon>Orbilia</taxon>
    </lineage>
</organism>
<feature type="chain" id="PRO_5043889066" description="Extracellular membrane protein CFEM domain-containing protein" evidence="3">
    <location>
        <begin position="19"/>
        <end position="279"/>
    </location>
</feature>
<feature type="region of interest" description="Disordered" evidence="1">
    <location>
        <begin position="159"/>
        <end position="204"/>
    </location>
</feature>
<dbReference type="AlphaFoldDB" id="A0AAV9X3S5"/>
<dbReference type="EMBL" id="JAVHJO010000010">
    <property type="protein sequence ID" value="KAK6535367.1"/>
    <property type="molecule type" value="Genomic_DNA"/>
</dbReference>
<evidence type="ECO:0000313" key="4">
    <source>
        <dbReference type="EMBL" id="KAK6535367.1"/>
    </source>
</evidence>
<accession>A0AAV9X3S5</accession>
<name>A0AAV9X3S5_9PEZI</name>
<keyword evidence="2" id="KW-0812">Transmembrane</keyword>
<keyword evidence="2" id="KW-0472">Membrane</keyword>
<evidence type="ECO:0008006" key="6">
    <source>
        <dbReference type="Google" id="ProtNLM"/>
    </source>
</evidence>
<reference evidence="4 5" key="1">
    <citation type="submission" date="2019-10" db="EMBL/GenBank/DDBJ databases">
        <authorList>
            <person name="Palmer J.M."/>
        </authorList>
    </citation>
    <scope>NUCLEOTIDE SEQUENCE [LARGE SCALE GENOMIC DNA]</scope>
    <source>
        <strain evidence="4 5">TWF694</strain>
    </source>
</reference>
<feature type="transmembrane region" description="Helical" evidence="2">
    <location>
        <begin position="213"/>
        <end position="231"/>
    </location>
</feature>
<evidence type="ECO:0000256" key="3">
    <source>
        <dbReference type="SAM" id="SignalP"/>
    </source>
</evidence>
<feature type="compositionally biased region" description="Low complexity" evidence="1">
    <location>
        <begin position="163"/>
        <end position="201"/>
    </location>
</feature>
<keyword evidence="2" id="KW-1133">Transmembrane helix</keyword>
<evidence type="ECO:0000256" key="2">
    <source>
        <dbReference type="SAM" id="Phobius"/>
    </source>
</evidence>